<dbReference type="EMBL" id="CAEQ01001014">
    <property type="protein sequence ID" value="CCD13115.1"/>
    <property type="molecule type" value="Genomic_DNA"/>
</dbReference>
<keyword evidence="2" id="KW-1185">Reference proteome</keyword>
<accession>F9W7E9</accession>
<comment type="caution">
    <text evidence="1">The sequence shown here is derived from an EMBL/GenBank/DDBJ whole genome shotgun (WGS) entry which is preliminary data.</text>
</comment>
<sequence length="124" mass="13748">MGLSLFILVSRTSAPPDETIQNTSRYLCRTVPPIPHTTDGGWASFLNGLTWLGGALRCVCHTTLAKGLQFLIAHVMPRSFHNTGSPSWVGLWFRIFLLSSGPLCSIVSRGDTVEENKLKEQDRY</sequence>
<dbReference type="AlphaFoldDB" id="F9W7E9"/>
<protein>
    <submittedName>
        <fullName evidence="1">Uncharacterized protein</fullName>
    </submittedName>
</protein>
<gene>
    <name evidence="1" type="ORF">TCIL3000_0_39000</name>
</gene>
<reference evidence="1 2" key="2">
    <citation type="journal article" date="2012" name="Proc. Natl. Acad. Sci. U.S.A.">
        <title>Antigenic diversity is generated by distinct evolutionary mechanisms in African trypanosome species.</title>
        <authorList>
            <person name="Jackson A.P."/>
            <person name="Berry A."/>
            <person name="Aslett M."/>
            <person name="Allison H.C."/>
            <person name="Burton P."/>
            <person name="Vavrova-Anderson J."/>
            <person name="Brown R."/>
            <person name="Browne H."/>
            <person name="Corton N."/>
            <person name="Hauser H."/>
            <person name="Gamble J."/>
            <person name="Gilderthorp R."/>
            <person name="Marcello L."/>
            <person name="McQuillan J."/>
            <person name="Otto T.D."/>
            <person name="Quail M.A."/>
            <person name="Sanders M.J."/>
            <person name="van Tonder A."/>
            <person name="Ginger M.L."/>
            <person name="Field M.C."/>
            <person name="Barry J.D."/>
            <person name="Hertz-Fowler C."/>
            <person name="Berriman M."/>
        </authorList>
    </citation>
    <scope>NUCLEOTIDE SEQUENCE [LARGE SCALE GENOMIC DNA]</scope>
    <source>
        <strain evidence="1 2">IL3000</strain>
    </source>
</reference>
<evidence type="ECO:0000313" key="2">
    <source>
        <dbReference type="Proteomes" id="UP000000702"/>
    </source>
</evidence>
<evidence type="ECO:0000313" key="1">
    <source>
        <dbReference type="EMBL" id="CCD13115.1"/>
    </source>
</evidence>
<organism evidence="1 2">
    <name type="scientific">Trypanosoma congolense (strain IL3000)</name>
    <dbReference type="NCBI Taxonomy" id="1068625"/>
    <lineage>
        <taxon>Eukaryota</taxon>
        <taxon>Discoba</taxon>
        <taxon>Euglenozoa</taxon>
        <taxon>Kinetoplastea</taxon>
        <taxon>Metakinetoplastina</taxon>
        <taxon>Trypanosomatida</taxon>
        <taxon>Trypanosomatidae</taxon>
        <taxon>Trypanosoma</taxon>
        <taxon>Nannomonas</taxon>
    </lineage>
</organism>
<name>F9W7E9_TRYCI</name>
<proteinExistence type="predicted"/>
<dbReference type="Proteomes" id="UP000000702">
    <property type="component" value="Unassembled WGS sequence"/>
</dbReference>
<reference evidence="2" key="1">
    <citation type="submission" date="2011-07" db="EMBL/GenBank/DDBJ databases">
        <title>Divergent evolution of antigenic variation in African trypanosomes.</title>
        <authorList>
            <person name="Jackson A.P."/>
            <person name="Berry A."/>
            <person name="Allison H.C."/>
            <person name="Burton P."/>
            <person name="Anderson J."/>
            <person name="Aslett M."/>
            <person name="Brown R."/>
            <person name="Corton N."/>
            <person name="Harris D."/>
            <person name="Hauser H."/>
            <person name="Gamble J."/>
            <person name="Gilderthorp R."/>
            <person name="McQuillan J."/>
            <person name="Quail M.A."/>
            <person name="Sanders M."/>
            <person name="Van Tonder A."/>
            <person name="Ginger M.L."/>
            <person name="Donelson J.E."/>
            <person name="Field M.C."/>
            <person name="Barry J.D."/>
            <person name="Berriman M."/>
            <person name="Hertz-Fowler C."/>
        </authorList>
    </citation>
    <scope>NUCLEOTIDE SEQUENCE [LARGE SCALE GENOMIC DNA]</scope>
    <source>
        <strain evidence="2">IL3000</strain>
    </source>
</reference>